<gene>
    <name evidence="1" type="ORF">ACFFIP_03970</name>
</gene>
<dbReference type="Proteomes" id="UP001589797">
    <property type="component" value="Unassembled WGS sequence"/>
</dbReference>
<reference evidence="1 2" key="1">
    <citation type="submission" date="2024-09" db="EMBL/GenBank/DDBJ databases">
        <authorList>
            <person name="Sun Q."/>
            <person name="Mori K."/>
        </authorList>
    </citation>
    <scope>NUCLEOTIDE SEQUENCE [LARGE SCALE GENOMIC DNA]</scope>
    <source>
        <strain evidence="1 2">CCM 7650</strain>
    </source>
</reference>
<evidence type="ECO:0000313" key="1">
    <source>
        <dbReference type="EMBL" id="MFC0261826.1"/>
    </source>
</evidence>
<evidence type="ECO:0008006" key="3">
    <source>
        <dbReference type="Google" id="ProtNLM"/>
    </source>
</evidence>
<sequence>MGTETLPRGARSIGLGNAHVTMGDVWSIFNNVGGLSRAKNSQVTFSYDHRLQLDELTTLAAAAVIKSNQSAIGIGVSSFGSEYFSQNQIGLGFSNQMGIASLGLKINYFQTSMEGFGTGRSAIIEFGGIAELTPQLFFGAHIYNPTRAKYGKNSHDYLPTVVKAGVSFRPSEKVMLNVEAEKDILLDPLLKIGLEYNILNKVWARSGLITFTNHLFFGFGFQSRKFHFDYATTQHPQLGYTHHFSCNFLFGQR</sequence>
<keyword evidence="2" id="KW-1185">Reference proteome</keyword>
<protein>
    <recommendedName>
        <fullName evidence="3">Type IX secretion system membrane protein, PorP/SprF family</fullName>
    </recommendedName>
</protein>
<dbReference type="Gene3D" id="2.40.160.60">
    <property type="entry name" value="Outer membrane protein transport protein (OMPP1/FadL/TodX)"/>
    <property type="match status" value="1"/>
</dbReference>
<name>A0ABV6FQ08_9BACT</name>
<dbReference type="EMBL" id="JBHLWI010000007">
    <property type="protein sequence ID" value="MFC0261826.1"/>
    <property type="molecule type" value="Genomic_DNA"/>
</dbReference>
<comment type="caution">
    <text evidence="1">The sequence shown here is derived from an EMBL/GenBank/DDBJ whole genome shotgun (WGS) entry which is preliminary data.</text>
</comment>
<accession>A0ABV6FQ08</accession>
<proteinExistence type="predicted"/>
<dbReference type="RefSeq" id="WP_382386267.1">
    <property type="nucleotide sequence ID" value="NZ_JBHLWI010000007.1"/>
</dbReference>
<evidence type="ECO:0000313" key="2">
    <source>
        <dbReference type="Proteomes" id="UP001589797"/>
    </source>
</evidence>
<organism evidence="1 2">
    <name type="scientific">Fontibacter flavus</name>
    <dbReference type="NCBI Taxonomy" id="654838"/>
    <lineage>
        <taxon>Bacteria</taxon>
        <taxon>Pseudomonadati</taxon>
        <taxon>Bacteroidota</taxon>
        <taxon>Cytophagia</taxon>
        <taxon>Cytophagales</taxon>
        <taxon>Cyclobacteriaceae</taxon>
        <taxon>Fontibacter</taxon>
    </lineage>
</organism>